<sequence length="96" mass="10733">MTILSHNIADHLFLRCRRSSLIAVSVLTPLIDLLPASSSMPEDVEHCLERHHPSYLIPDRLVILSHKPLITSTSEVLPTVSVHETAVHASKITFYI</sequence>
<organism evidence="1 2">
    <name type="scientific">Eumeta variegata</name>
    <name type="common">Bagworm moth</name>
    <name type="synonym">Eumeta japonica</name>
    <dbReference type="NCBI Taxonomy" id="151549"/>
    <lineage>
        <taxon>Eukaryota</taxon>
        <taxon>Metazoa</taxon>
        <taxon>Ecdysozoa</taxon>
        <taxon>Arthropoda</taxon>
        <taxon>Hexapoda</taxon>
        <taxon>Insecta</taxon>
        <taxon>Pterygota</taxon>
        <taxon>Neoptera</taxon>
        <taxon>Endopterygota</taxon>
        <taxon>Lepidoptera</taxon>
        <taxon>Glossata</taxon>
        <taxon>Ditrysia</taxon>
        <taxon>Tineoidea</taxon>
        <taxon>Psychidae</taxon>
        <taxon>Oiketicinae</taxon>
        <taxon>Eumeta</taxon>
    </lineage>
</organism>
<gene>
    <name evidence="1" type="ORF">EVAR_74814_1</name>
</gene>
<accession>A0A4C1SRV2</accession>
<comment type="caution">
    <text evidence="1">The sequence shown here is derived from an EMBL/GenBank/DDBJ whole genome shotgun (WGS) entry which is preliminary data.</text>
</comment>
<evidence type="ECO:0000313" key="1">
    <source>
        <dbReference type="EMBL" id="GBP04067.1"/>
    </source>
</evidence>
<reference evidence="1 2" key="1">
    <citation type="journal article" date="2019" name="Commun. Biol.">
        <title>The bagworm genome reveals a unique fibroin gene that provides high tensile strength.</title>
        <authorList>
            <person name="Kono N."/>
            <person name="Nakamura H."/>
            <person name="Ohtoshi R."/>
            <person name="Tomita M."/>
            <person name="Numata K."/>
            <person name="Arakawa K."/>
        </authorList>
    </citation>
    <scope>NUCLEOTIDE SEQUENCE [LARGE SCALE GENOMIC DNA]</scope>
</reference>
<dbReference type="Proteomes" id="UP000299102">
    <property type="component" value="Unassembled WGS sequence"/>
</dbReference>
<name>A0A4C1SRV2_EUMVA</name>
<dbReference type="EMBL" id="BGZK01000012">
    <property type="protein sequence ID" value="GBP04067.1"/>
    <property type="molecule type" value="Genomic_DNA"/>
</dbReference>
<keyword evidence="2" id="KW-1185">Reference proteome</keyword>
<protein>
    <submittedName>
        <fullName evidence="1">Uncharacterized protein</fullName>
    </submittedName>
</protein>
<evidence type="ECO:0000313" key="2">
    <source>
        <dbReference type="Proteomes" id="UP000299102"/>
    </source>
</evidence>
<proteinExistence type="predicted"/>
<dbReference type="AlphaFoldDB" id="A0A4C1SRV2"/>